<dbReference type="Gene3D" id="3.90.226.10">
    <property type="entry name" value="2-enoyl-CoA Hydratase, Chain A, domain 1"/>
    <property type="match status" value="1"/>
</dbReference>
<evidence type="ECO:0000313" key="10">
    <source>
        <dbReference type="Proteomes" id="UP000182800"/>
    </source>
</evidence>
<dbReference type="EMBL" id="FMBM01000001">
    <property type="protein sequence ID" value="SCC78741.1"/>
    <property type="molecule type" value="Genomic_DNA"/>
</dbReference>
<evidence type="ECO:0000313" key="7">
    <source>
        <dbReference type="EMBL" id="KPQ12134.1"/>
    </source>
</evidence>
<dbReference type="InterPro" id="IPR047272">
    <property type="entry name" value="S49_SppA_C"/>
</dbReference>
<dbReference type="InterPro" id="IPR002142">
    <property type="entry name" value="Peptidase_S49"/>
</dbReference>
<dbReference type="PANTHER" id="PTHR42987:SF6">
    <property type="entry name" value="PROTEINASE IV"/>
    <property type="match status" value="1"/>
</dbReference>
<keyword evidence="2 8" id="KW-0645">Protease</keyword>
<dbReference type="STRING" id="1653334.GA0071312_0466"/>
<gene>
    <name evidence="7" type="primary">sppA</name>
    <name evidence="8" type="ORF">GA0071312_0466</name>
    <name evidence="7" type="ORF">HLUCCO17_02950</name>
</gene>
<keyword evidence="4" id="KW-0720">Serine protease</keyword>
<protein>
    <submittedName>
        <fullName evidence="8">Protease-4</fullName>
    </submittedName>
    <submittedName>
        <fullName evidence="7">Signal peptide peptidase SppA</fullName>
    </submittedName>
</protein>
<dbReference type="RefSeq" id="WP_074443452.1">
    <property type="nucleotide sequence ID" value="NZ_FMBM01000001.1"/>
</dbReference>
<evidence type="ECO:0000256" key="5">
    <source>
        <dbReference type="SAM" id="Phobius"/>
    </source>
</evidence>
<feature type="domain" description="Peptidase S49" evidence="6">
    <location>
        <begin position="109"/>
        <end position="259"/>
    </location>
</feature>
<comment type="similarity">
    <text evidence="1">Belongs to the peptidase S49 family.</text>
</comment>
<evidence type="ECO:0000256" key="1">
    <source>
        <dbReference type="ARBA" id="ARBA00008683"/>
    </source>
</evidence>
<dbReference type="Pfam" id="PF01343">
    <property type="entry name" value="Peptidase_S49"/>
    <property type="match status" value="1"/>
</dbReference>
<reference evidence="7 9" key="1">
    <citation type="submission" date="2015-09" db="EMBL/GenBank/DDBJ databases">
        <title>Identification and resolution of microdiversity through metagenomic sequencing of parallel consortia.</title>
        <authorList>
            <person name="Nelson W.C."/>
            <person name="Romine M.F."/>
            <person name="Lindemann S.R."/>
        </authorList>
    </citation>
    <scope>NUCLEOTIDE SEQUENCE [LARGE SCALE GENOMIC DNA]</scope>
    <source>
        <strain evidence="7">HL-109</strain>
    </source>
</reference>
<dbReference type="PANTHER" id="PTHR42987">
    <property type="entry name" value="PEPTIDASE S49"/>
    <property type="match status" value="1"/>
</dbReference>
<keyword evidence="5" id="KW-0472">Membrane</keyword>
<keyword evidence="10" id="KW-1185">Reference proteome</keyword>
<organism evidence="7 9">
    <name type="scientific">Saliniramus fredricksonii</name>
    <dbReference type="NCBI Taxonomy" id="1653334"/>
    <lineage>
        <taxon>Bacteria</taxon>
        <taxon>Pseudomonadati</taxon>
        <taxon>Pseudomonadota</taxon>
        <taxon>Alphaproteobacteria</taxon>
        <taxon>Hyphomicrobiales</taxon>
        <taxon>Salinarimonadaceae</taxon>
        <taxon>Saliniramus</taxon>
    </lineage>
</organism>
<comment type="caution">
    <text evidence="7">The sequence shown here is derived from an EMBL/GenBank/DDBJ whole genome shotgun (WGS) entry which is preliminary data.</text>
</comment>
<keyword evidence="3" id="KW-0378">Hydrolase</keyword>
<dbReference type="EMBL" id="LJSX01000003">
    <property type="protein sequence ID" value="KPQ12134.1"/>
    <property type="molecule type" value="Genomic_DNA"/>
</dbReference>
<keyword evidence="5" id="KW-0812">Transmembrane</keyword>
<dbReference type="PATRIC" id="fig|1653334.4.peg.3192"/>
<name>A0A0P7Y594_9HYPH</name>
<dbReference type="Proteomes" id="UP000050497">
    <property type="component" value="Unassembled WGS sequence"/>
</dbReference>
<dbReference type="OrthoDB" id="9764363at2"/>
<dbReference type="InterPro" id="IPR029045">
    <property type="entry name" value="ClpP/crotonase-like_dom_sf"/>
</dbReference>
<dbReference type="CDD" id="cd07023">
    <property type="entry name" value="S49_Sppa_N_C"/>
    <property type="match status" value="1"/>
</dbReference>
<reference evidence="8 10" key="2">
    <citation type="submission" date="2016-08" db="EMBL/GenBank/DDBJ databases">
        <authorList>
            <person name="Varghese N."/>
            <person name="Submissions Spin"/>
        </authorList>
    </citation>
    <scope>NUCLEOTIDE SEQUENCE [LARGE SCALE GENOMIC DNA]</scope>
    <source>
        <strain evidence="8 10">HL-109</strain>
    </source>
</reference>
<dbReference type="GO" id="GO:0008236">
    <property type="term" value="F:serine-type peptidase activity"/>
    <property type="evidence" value="ECO:0007669"/>
    <property type="project" value="UniProtKB-KW"/>
</dbReference>
<accession>A0A0P7Y594</accession>
<feature type="transmembrane region" description="Helical" evidence="5">
    <location>
        <begin position="20"/>
        <end position="41"/>
    </location>
</feature>
<evidence type="ECO:0000256" key="2">
    <source>
        <dbReference type="ARBA" id="ARBA00022670"/>
    </source>
</evidence>
<dbReference type="AlphaFoldDB" id="A0A0P7Y594"/>
<proteinExistence type="inferred from homology"/>
<evidence type="ECO:0000256" key="3">
    <source>
        <dbReference type="ARBA" id="ARBA00022801"/>
    </source>
</evidence>
<dbReference type="InterPro" id="IPR004635">
    <property type="entry name" value="Pept_S49_SppA"/>
</dbReference>
<dbReference type="Gene3D" id="6.20.330.10">
    <property type="match status" value="1"/>
</dbReference>
<dbReference type="NCBIfam" id="TIGR00706">
    <property type="entry name" value="SppA_dom"/>
    <property type="match status" value="1"/>
</dbReference>
<keyword evidence="5" id="KW-1133">Transmembrane helix</keyword>
<evidence type="ECO:0000256" key="4">
    <source>
        <dbReference type="ARBA" id="ARBA00022825"/>
    </source>
</evidence>
<evidence type="ECO:0000259" key="6">
    <source>
        <dbReference type="Pfam" id="PF01343"/>
    </source>
</evidence>
<dbReference type="GO" id="GO:0006508">
    <property type="term" value="P:proteolysis"/>
    <property type="evidence" value="ECO:0007669"/>
    <property type="project" value="UniProtKB-KW"/>
</dbReference>
<evidence type="ECO:0000313" key="9">
    <source>
        <dbReference type="Proteomes" id="UP000050497"/>
    </source>
</evidence>
<dbReference type="Proteomes" id="UP000182800">
    <property type="component" value="Unassembled WGS sequence"/>
</dbReference>
<sequence length="324" mass="34927">MASDAELIADRRRMRRKLSFWRGLGIAALLAALIALGWRIAGPGDLASMGTAHIARVEISGVITNDRRKTEMLERIAESRAVRGVIVSINSPGGTVTGAEELYQSLRALAQDKPVVAFVDGTAASGAYIAALASDHIVSRETAVVGSIGTVFQMPNVRELLDNIGISMLELRSTPLKAAPSPTGEIDEEAVAALRELVDDTYAWFRELVAERRALDAQATANVADGRVHIGRRALDLALVDALGNEDDALAWLAEAHDLDADLPIETWSPRRERSAFDLMTGAALLADAAGFERLSGKLYGFAGHRERIELDGLLAIWQPELEN</sequence>
<dbReference type="SUPFAM" id="SSF52096">
    <property type="entry name" value="ClpP/crotonase"/>
    <property type="match status" value="1"/>
</dbReference>
<evidence type="ECO:0000313" key="8">
    <source>
        <dbReference type="EMBL" id="SCC78741.1"/>
    </source>
</evidence>